<proteinExistence type="predicted"/>
<dbReference type="Proteomes" id="UP001627154">
    <property type="component" value="Unassembled WGS sequence"/>
</dbReference>
<reference evidence="1 2" key="1">
    <citation type="journal article" date="2024" name="bioRxiv">
        <title>A reference genome for Trichogramma kaykai: A tiny desert-dwelling parasitoid wasp with competing sex-ratio distorters.</title>
        <authorList>
            <person name="Culotta J."/>
            <person name="Lindsey A.R."/>
        </authorList>
    </citation>
    <scope>NUCLEOTIDE SEQUENCE [LARGE SCALE GENOMIC DNA]</scope>
    <source>
        <strain evidence="1 2">KSX58</strain>
    </source>
</reference>
<protein>
    <submittedName>
        <fullName evidence="1">Uncharacterized protein</fullName>
    </submittedName>
</protein>
<evidence type="ECO:0000313" key="1">
    <source>
        <dbReference type="EMBL" id="KAL3401747.1"/>
    </source>
</evidence>
<keyword evidence="2" id="KW-1185">Reference proteome</keyword>
<name>A0ABD2X8Q1_9HYME</name>
<dbReference type="EMBL" id="JBJJXI010000043">
    <property type="protein sequence ID" value="KAL3401747.1"/>
    <property type="molecule type" value="Genomic_DNA"/>
</dbReference>
<accession>A0ABD2X8Q1</accession>
<sequence>MIFGLRIAPSLRGVCSTRWSAATAVTAAVLCVGQLSARRTAARLDCPMHDTLGRCSAPHWSQASRRARTIGSRDLCQSKDIIKERQRTRSKAGGRERALEILCLRACYNPSSRFYAFESITSFVCFLRTYINFTTDELFTNSGIFTRYALDSSINEIDNVSETRRNYGNSTQQLSLLSKRP</sequence>
<dbReference type="AlphaFoldDB" id="A0ABD2X8Q1"/>
<comment type="caution">
    <text evidence="1">The sequence shown here is derived from an EMBL/GenBank/DDBJ whole genome shotgun (WGS) entry which is preliminary data.</text>
</comment>
<gene>
    <name evidence="1" type="ORF">TKK_005109</name>
</gene>
<evidence type="ECO:0000313" key="2">
    <source>
        <dbReference type="Proteomes" id="UP001627154"/>
    </source>
</evidence>
<organism evidence="1 2">
    <name type="scientific">Trichogramma kaykai</name>
    <dbReference type="NCBI Taxonomy" id="54128"/>
    <lineage>
        <taxon>Eukaryota</taxon>
        <taxon>Metazoa</taxon>
        <taxon>Ecdysozoa</taxon>
        <taxon>Arthropoda</taxon>
        <taxon>Hexapoda</taxon>
        <taxon>Insecta</taxon>
        <taxon>Pterygota</taxon>
        <taxon>Neoptera</taxon>
        <taxon>Endopterygota</taxon>
        <taxon>Hymenoptera</taxon>
        <taxon>Apocrita</taxon>
        <taxon>Proctotrupomorpha</taxon>
        <taxon>Chalcidoidea</taxon>
        <taxon>Trichogrammatidae</taxon>
        <taxon>Trichogramma</taxon>
    </lineage>
</organism>